<sequence length="691" mass="77232">MAKEPAIIRDKNLMRSWSRSMRSQGKTIALVPTMGYLHQGHLSLIQEAKNHAHVTVVSIYVNPGQFSPSEDLATYPSDFQGDLQKVKEAGVDAVFQPQNLYHYETDTKMTSGSVGNLGFDDEKDQKLGSSGKDEEDPSGSFGNLNGNVVLEREGESTGGSFGNSDFNGGNGRKVVSCIEKEGGGLGHETWIRVEKLESGLCGKSRPVFFRGVATVVSKLFNIVEPDVALFGKKDYQQWRIIRRMVRNLDFGINVIGSEIVRDPDGLALSSRNVHLSPEEREKALSINKSLSKAKFAAQNGQVSCRELRNLVIQAIVEAGGRIDYAEIVDQESLDTVEEIRSPVVFCVAAWFGKKEARGGMASKQMEEIQRKLALLNYPRANAPSQSLLFAGMERYALLEWLFFRLLGDKSPFTQQNLQGDGMDRDEETARIQYLAEIAKFLGITSTIDTEAIQGRGSYEDRSEMLRLIVDLVEASCYADNPEWSVDEQVAKDIQLLDSIAEKQAQIFSEECKLFPADVQIQSIYPLPDVSELELKLSEHSKKLSSLQQMVQDLSSKYEYNPDEEYREAESKLRAQLESFLETARSFNTIYTKEIRPWTHMMEVPQLHGFGPAANRLLEAYKTLLKFLWNLRNLRDSHAAVSVGSESTEPSSVTRIIAECESALTFLNRDLGILSASVARERGERAHGHIME</sequence>
<evidence type="ECO:0000313" key="15">
    <source>
        <dbReference type="Proteomes" id="UP000283530"/>
    </source>
</evidence>
<evidence type="ECO:0000256" key="1">
    <source>
        <dbReference type="ARBA" id="ARBA00004990"/>
    </source>
</evidence>
<dbReference type="InterPro" id="IPR010604">
    <property type="entry name" value="Plant_AUG7"/>
</dbReference>
<keyword evidence="6" id="KW-0566">Pantothenate biosynthesis</keyword>
<dbReference type="GO" id="GO:0051011">
    <property type="term" value="F:microtubule minus-end binding"/>
    <property type="evidence" value="ECO:0007669"/>
    <property type="project" value="InterPro"/>
</dbReference>
<dbReference type="PANTHER" id="PTHR21299:SF1">
    <property type="entry name" value="PANTOATE--BETA-ALANINE LIGASE"/>
    <property type="match status" value="1"/>
</dbReference>
<feature type="coiled-coil region" evidence="12">
    <location>
        <begin position="529"/>
        <end position="556"/>
    </location>
</feature>
<dbReference type="EC" id="6.3.2.1" evidence="3"/>
<comment type="similarity">
    <text evidence="2">Belongs to the pantothenate synthetase family.</text>
</comment>
<dbReference type="SUPFAM" id="SSF52374">
    <property type="entry name" value="Nucleotidylyl transferase"/>
    <property type="match status" value="2"/>
</dbReference>
<evidence type="ECO:0000256" key="11">
    <source>
        <dbReference type="ARBA" id="ARBA00048258"/>
    </source>
</evidence>
<dbReference type="Gene3D" id="3.30.1300.10">
    <property type="entry name" value="Pantoate-beta-alanine ligase, C-terminal domain"/>
    <property type="match status" value="1"/>
</dbReference>
<dbReference type="InterPro" id="IPR042176">
    <property type="entry name" value="Pantoate_ligase_C"/>
</dbReference>
<comment type="pathway">
    <text evidence="1">Cofactor biosynthesis; (R)-pantothenate biosynthesis; (R)-pantothenate from (R)-pantoate and beta-alanine: step 1/1.</text>
</comment>
<dbReference type="GO" id="GO:0005524">
    <property type="term" value="F:ATP binding"/>
    <property type="evidence" value="ECO:0007669"/>
    <property type="project" value="UniProtKB-KW"/>
</dbReference>
<comment type="catalytic activity">
    <reaction evidence="11">
        <text>(R)-pantoate + beta-alanine + ATP = (R)-pantothenate + AMP + diphosphate + H(+)</text>
        <dbReference type="Rhea" id="RHEA:10912"/>
        <dbReference type="ChEBI" id="CHEBI:15378"/>
        <dbReference type="ChEBI" id="CHEBI:15980"/>
        <dbReference type="ChEBI" id="CHEBI:29032"/>
        <dbReference type="ChEBI" id="CHEBI:30616"/>
        <dbReference type="ChEBI" id="CHEBI:33019"/>
        <dbReference type="ChEBI" id="CHEBI:57966"/>
        <dbReference type="ChEBI" id="CHEBI:456215"/>
        <dbReference type="EC" id="6.3.2.1"/>
    </reaction>
</comment>
<keyword evidence="8" id="KW-0067">ATP-binding</keyword>
<evidence type="ECO:0000256" key="6">
    <source>
        <dbReference type="ARBA" id="ARBA00022655"/>
    </source>
</evidence>
<dbReference type="UniPathway" id="UPA00028">
    <property type="reaction ID" value="UER00005"/>
</dbReference>
<dbReference type="AlphaFoldDB" id="A0A3S3NLM9"/>
<evidence type="ECO:0000256" key="13">
    <source>
        <dbReference type="SAM" id="MobiDB-lite"/>
    </source>
</evidence>
<dbReference type="Pfam" id="PF02569">
    <property type="entry name" value="Pantoate_ligase"/>
    <property type="match status" value="2"/>
</dbReference>
<dbReference type="HAMAP" id="MF_00158">
    <property type="entry name" value="PanC"/>
    <property type="match status" value="1"/>
</dbReference>
<dbReference type="EMBL" id="QPKB01000014">
    <property type="protein sequence ID" value="RWR97592.1"/>
    <property type="molecule type" value="Genomic_DNA"/>
</dbReference>
<proteinExistence type="inferred from homology"/>
<keyword evidence="12" id="KW-0175">Coiled coil</keyword>
<dbReference type="GO" id="GO:0015940">
    <property type="term" value="P:pantothenate biosynthetic process"/>
    <property type="evidence" value="ECO:0007669"/>
    <property type="project" value="UniProtKB-UniPathway"/>
</dbReference>
<dbReference type="Proteomes" id="UP000283530">
    <property type="component" value="Unassembled WGS sequence"/>
</dbReference>
<keyword evidence="15" id="KW-1185">Reference proteome</keyword>
<evidence type="ECO:0000256" key="10">
    <source>
        <dbReference type="ARBA" id="ARBA00032806"/>
    </source>
</evidence>
<accession>A0A3S3NLM9</accession>
<evidence type="ECO:0000313" key="14">
    <source>
        <dbReference type="EMBL" id="RWR97592.1"/>
    </source>
</evidence>
<feature type="region of interest" description="Disordered" evidence="13">
    <location>
        <begin position="112"/>
        <end position="144"/>
    </location>
</feature>
<evidence type="ECO:0000256" key="4">
    <source>
        <dbReference type="ARBA" id="ARBA00015647"/>
    </source>
</evidence>
<evidence type="ECO:0000256" key="7">
    <source>
        <dbReference type="ARBA" id="ARBA00022741"/>
    </source>
</evidence>
<keyword evidence="7" id="KW-0547">Nucleotide-binding</keyword>
<evidence type="ECO:0000256" key="2">
    <source>
        <dbReference type="ARBA" id="ARBA00009256"/>
    </source>
</evidence>
<dbReference type="PANTHER" id="PTHR21299">
    <property type="entry name" value="CYTIDYLATE KINASE/PANTOATE-BETA-ALANINE LIGASE"/>
    <property type="match status" value="1"/>
</dbReference>
<evidence type="ECO:0000256" key="8">
    <source>
        <dbReference type="ARBA" id="ARBA00022840"/>
    </source>
</evidence>
<evidence type="ECO:0000256" key="12">
    <source>
        <dbReference type="SAM" id="Coils"/>
    </source>
</evidence>
<keyword evidence="5" id="KW-0436">Ligase</keyword>
<dbReference type="Pfam" id="PF06694">
    <property type="entry name" value="Plant_NMP1"/>
    <property type="match status" value="1"/>
</dbReference>
<dbReference type="CDD" id="cd00560">
    <property type="entry name" value="PanC"/>
    <property type="match status" value="1"/>
</dbReference>
<dbReference type="InterPro" id="IPR014729">
    <property type="entry name" value="Rossmann-like_a/b/a_fold"/>
</dbReference>
<evidence type="ECO:0000256" key="9">
    <source>
        <dbReference type="ARBA" id="ARBA00029902"/>
    </source>
</evidence>
<gene>
    <name evidence="14" type="ORF">CKAN_02703500</name>
</gene>
<protein>
    <recommendedName>
        <fullName evidence="4">Pantoate--beta-alanine ligase</fullName>
        <ecNumber evidence="3">6.3.2.1</ecNumber>
    </recommendedName>
    <alternativeName>
        <fullName evidence="10">Pantoate-activating enzyme</fullName>
    </alternativeName>
    <alternativeName>
        <fullName evidence="9">Pantothenate synthetase</fullName>
    </alternativeName>
</protein>
<evidence type="ECO:0000256" key="3">
    <source>
        <dbReference type="ARBA" id="ARBA00012219"/>
    </source>
</evidence>
<dbReference type="Gene3D" id="3.40.50.620">
    <property type="entry name" value="HUPs"/>
    <property type="match status" value="1"/>
</dbReference>
<comment type="caution">
    <text evidence="14">The sequence shown here is derived from an EMBL/GenBank/DDBJ whole genome shotgun (WGS) entry which is preliminary data.</text>
</comment>
<dbReference type="STRING" id="337451.A0A3S3NLM9"/>
<dbReference type="GO" id="GO:0004592">
    <property type="term" value="F:pantoate-beta-alanine ligase activity"/>
    <property type="evidence" value="ECO:0007669"/>
    <property type="project" value="UniProtKB-EC"/>
</dbReference>
<dbReference type="InterPro" id="IPR003721">
    <property type="entry name" value="Pantoate_ligase"/>
</dbReference>
<evidence type="ECO:0000256" key="5">
    <source>
        <dbReference type="ARBA" id="ARBA00022598"/>
    </source>
</evidence>
<dbReference type="OrthoDB" id="1920495at2759"/>
<name>A0A3S3NLM9_9MAGN</name>
<organism evidence="14 15">
    <name type="scientific">Cinnamomum micranthum f. kanehirae</name>
    <dbReference type="NCBI Taxonomy" id="337451"/>
    <lineage>
        <taxon>Eukaryota</taxon>
        <taxon>Viridiplantae</taxon>
        <taxon>Streptophyta</taxon>
        <taxon>Embryophyta</taxon>
        <taxon>Tracheophyta</taxon>
        <taxon>Spermatophyta</taxon>
        <taxon>Magnoliopsida</taxon>
        <taxon>Magnoliidae</taxon>
        <taxon>Laurales</taxon>
        <taxon>Lauraceae</taxon>
        <taxon>Cinnamomum</taxon>
    </lineage>
</organism>
<reference evidence="14 15" key="1">
    <citation type="journal article" date="2019" name="Nat. Plants">
        <title>Stout camphor tree genome fills gaps in understanding of flowering plant genome evolution.</title>
        <authorList>
            <person name="Chaw S.M."/>
            <person name="Liu Y.C."/>
            <person name="Wu Y.W."/>
            <person name="Wang H.Y."/>
            <person name="Lin C.I."/>
            <person name="Wu C.S."/>
            <person name="Ke H.M."/>
            <person name="Chang L.Y."/>
            <person name="Hsu C.Y."/>
            <person name="Yang H.T."/>
            <person name="Sudianto E."/>
            <person name="Hsu M.H."/>
            <person name="Wu K.P."/>
            <person name="Wang L.N."/>
            <person name="Leebens-Mack J.H."/>
            <person name="Tsai I.J."/>
        </authorList>
    </citation>
    <scope>NUCLEOTIDE SEQUENCE [LARGE SCALE GENOMIC DNA]</scope>
    <source>
        <strain evidence="15">cv. Chaw 1501</strain>
        <tissue evidence="14">Young leaves</tissue>
    </source>
</reference>
<dbReference type="GO" id="GO:0005829">
    <property type="term" value="C:cytosol"/>
    <property type="evidence" value="ECO:0007669"/>
    <property type="project" value="TreeGrafter"/>
</dbReference>